<proteinExistence type="predicted"/>
<dbReference type="EMBL" id="JAUJEB010000001">
    <property type="protein sequence ID" value="MDN5212378.1"/>
    <property type="molecule type" value="Genomic_DNA"/>
</dbReference>
<dbReference type="Proteomes" id="UP001172083">
    <property type="component" value="Unassembled WGS sequence"/>
</dbReference>
<protein>
    <submittedName>
        <fullName evidence="1">Anti-sigma factor</fullName>
    </submittedName>
</protein>
<keyword evidence="2" id="KW-1185">Reference proteome</keyword>
<organism evidence="1 2">
    <name type="scientific">Agaribacillus aureus</name>
    <dbReference type="NCBI Taxonomy" id="3051825"/>
    <lineage>
        <taxon>Bacteria</taxon>
        <taxon>Pseudomonadati</taxon>
        <taxon>Bacteroidota</taxon>
        <taxon>Cytophagia</taxon>
        <taxon>Cytophagales</taxon>
        <taxon>Splendidivirgaceae</taxon>
        <taxon>Agaribacillus</taxon>
    </lineage>
</organism>
<name>A0ABT8L3R8_9BACT</name>
<gene>
    <name evidence="1" type="ORF">QQ020_09990</name>
</gene>
<sequence>MGRLSGAWLKSKLKFLKNMDCPDQARCFEILQLVLDEEADEAQRERFELQIKNCMPCYKRYNLDVAIKDVLKNKIEVKSVPEDLVDSIKFKIKNAT</sequence>
<comment type="caution">
    <text evidence="1">The sequence shown here is derived from an EMBL/GenBank/DDBJ whole genome shotgun (WGS) entry which is preliminary data.</text>
</comment>
<accession>A0ABT8L3R8</accession>
<evidence type="ECO:0000313" key="2">
    <source>
        <dbReference type="Proteomes" id="UP001172083"/>
    </source>
</evidence>
<dbReference type="RefSeq" id="WP_346757695.1">
    <property type="nucleotide sequence ID" value="NZ_JAUJEB010000001.1"/>
</dbReference>
<evidence type="ECO:0000313" key="1">
    <source>
        <dbReference type="EMBL" id="MDN5212378.1"/>
    </source>
</evidence>
<reference evidence="1" key="1">
    <citation type="submission" date="2023-06" db="EMBL/GenBank/DDBJ databases">
        <title>Genomic of Agaribacillus aureum.</title>
        <authorList>
            <person name="Wang G."/>
        </authorList>
    </citation>
    <scope>NUCLEOTIDE SEQUENCE</scope>
    <source>
        <strain evidence="1">BMA12</strain>
    </source>
</reference>